<dbReference type="EMBL" id="QMDL01000001">
    <property type="protein sequence ID" value="RMJ05773.1"/>
    <property type="molecule type" value="Genomic_DNA"/>
</dbReference>
<dbReference type="AlphaFoldDB" id="A0A3M2RKB6"/>
<evidence type="ECO:0000313" key="11">
    <source>
        <dbReference type="Proteomes" id="UP000265903"/>
    </source>
</evidence>
<evidence type="ECO:0000256" key="2">
    <source>
        <dbReference type="ARBA" id="ARBA00010942"/>
    </source>
</evidence>
<dbReference type="PANTHER" id="PTHR32063">
    <property type="match status" value="1"/>
</dbReference>
<gene>
    <name evidence="10" type="primary">ttgE</name>
    <name evidence="10" type="ORF">DOQ08_00449</name>
</gene>
<dbReference type="GO" id="GO:0009636">
    <property type="term" value="P:response to toxic substance"/>
    <property type="evidence" value="ECO:0007669"/>
    <property type="project" value="UniProtKB-ARBA"/>
</dbReference>
<evidence type="ECO:0000256" key="8">
    <source>
        <dbReference type="ARBA" id="ARBA00023136"/>
    </source>
</evidence>
<dbReference type="FunFam" id="3.30.2090.10:FF:000002">
    <property type="entry name" value="Efflux pump membrane transporter"/>
    <property type="match status" value="1"/>
</dbReference>
<sequence length="1042" mass="113097">MPHFFIERPIFAWVIALLLMLGGGLAIKSLPVNQFPDVAPPAIALSVTYPGASAQTIQDTVVQVIEQQLNGLDGLRYISSESNSDGSMQIIATFEQGTDPDIAQVQVQNKLQLANPLLPEEVQRQGIRVSKFKINFMMVVALVSETGEYNQGDLADYIVSNIQDPIARTQGVGDFLLFGSQYAMRLWLDPEKLNSYQLTPQDVINAVRAQNVQVSAGQLGGLPTTDGVQLQATVIGKQRMKTPEEFENILLKVNSDGSQVRLSNVADISLGNENYAITGKHNGKPAAGMALRLATGANQLETATRVKDTLTELEAFLPEGMKIVFPYDTTPVVTASIETVVMTLVEAIVLVFLVMFLFLQSWRATLIPTLAVPVVLLATFGVLFAFGFTINVMTMFAMVLAIGLLVDDAIVVVENVERLMEEEGLSPKEAAKKSMDQISGALLGIGLVISAVFLPMAFFGGSTGVIYRQFSVTIISAMSFSVLIAFILTPALCATMLKPHTQHEKKGFFGWFNRTFNRNADRYKNGVSYIIGRKIRFMGVYLLLVAGVGFLYTSLPTSFLPDEDQGVMIVMVQLPTNATAERTEAVLDEAQNYLLEQESEVVSSVMAVQGFNFAGRGQNSGILFVDLKPFADRKEFAKSVFLLAERAGGRFAQIKDAIVFPIVPPALLELGNATGFDLYLKDNASLGHEGLMTAMGQFLEAANAAPELVMVRHNGLPDEPQYQVIIDDEKARLLQVSIADINATMSAAWGSSYVNDFLHNGRVKKVYVQGTQESRLAPEDFDKWFVRNAQGEMVPFAAFATGEWIFGSPRLQRYQGLPAVQIQGAPAPGYATGDAMAVLERLAQELPPGIGLEYTGLSFEEKQAGSQSMQLYLISILVVFLCLAALYESWSIPFAVIMLVPLGVLGAVLATLARGFSNDVFFQVGMLTTMGLAAKNAILIVEFARQLYEEEGKPLLQATAEAARLRLRPIIMTSLAFIFGVLPMALASGASSASQHAIGTAVVGGTLAATILAIYFVPLFYVFVTGLVARKHNTARVKGVTP</sequence>
<dbReference type="RefSeq" id="WP_114333267.1">
    <property type="nucleotide sequence ID" value="NZ_QMDL01000001.1"/>
</dbReference>
<dbReference type="InterPro" id="IPR001036">
    <property type="entry name" value="Acrflvin-R"/>
</dbReference>
<reference evidence="10 11" key="1">
    <citation type="submission" date="2018-08" db="EMBL/GenBank/DDBJ databases">
        <title>Whole Genome Sequence of the Moderate Halophilic Marine Bacterium Marinobacter litoralis Sw-45.</title>
        <authorList>
            <person name="Musa H."/>
        </authorList>
    </citation>
    <scope>NUCLEOTIDE SEQUENCE [LARGE SCALE GENOMIC DNA]</scope>
    <source>
        <strain evidence="10 11">Sw-45</strain>
    </source>
</reference>
<dbReference type="FunFam" id="3.30.70.1430:FF:000002">
    <property type="entry name" value="Efflux pump membrane transporter"/>
    <property type="match status" value="1"/>
</dbReference>
<evidence type="ECO:0000256" key="6">
    <source>
        <dbReference type="ARBA" id="ARBA00022692"/>
    </source>
</evidence>
<dbReference type="FunFam" id="3.30.2090.10:FF:000001">
    <property type="entry name" value="Efflux pump membrane transporter"/>
    <property type="match status" value="1"/>
</dbReference>
<keyword evidence="4" id="KW-1003">Cell membrane</keyword>
<evidence type="ECO:0000256" key="9">
    <source>
        <dbReference type="RuleBase" id="RU364070"/>
    </source>
</evidence>
<evidence type="ECO:0000256" key="4">
    <source>
        <dbReference type="ARBA" id="ARBA00022475"/>
    </source>
</evidence>
<feature type="transmembrane region" description="Helical" evidence="9">
    <location>
        <begin position="869"/>
        <end position="887"/>
    </location>
</feature>
<dbReference type="NCBIfam" id="NF000282">
    <property type="entry name" value="RND_permease_1"/>
    <property type="match status" value="1"/>
</dbReference>
<feature type="transmembrane region" description="Helical" evidence="9">
    <location>
        <begin position="366"/>
        <end position="390"/>
    </location>
</feature>
<feature type="transmembrane region" description="Helical" evidence="9">
    <location>
        <begin position="437"/>
        <end position="458"/>
    </location>
</feature>
<evidence type="ECO:0000256" key="5">
    <source>
        <dbReference type="ARBA" id="ARBA00022519"/>
    </source>
</evidence>
<feature type="transmembrane region" description="Helical" evidence="9">
    <location>
        <begin position="894"/>
        <end position="914"/>
    </location>
</feature>
<dbReference type="GO" id="GO:0015562">
    <property type="term" value="F:efflux transmembrane transporter activity"/>
    <property type="evidence" value="ECO:0007669"/>
    <property type="project" value="InterPro"/>
</dbReference>
<dbReference type="FunFam" id="3.30.70.1430:FF:000001">
    <property type="entry name" value="Efflux pump membrane transporter"/>
    <property type="match status" value="1"/>
</dbReference>
<comment type="subcellular location">
    <subcellularLocation>
        <location evidence="1 9">Cell inner membrane</location>
        <topology evidence="1 9">Multi-pass membrane protein</topology>
    </subcellularLocation>
</comment>
<feature type="transmembrane region" description="Helical" evidence="9">
    <location>
        <begin position="470"/>
        <end position="497"/>
    </location>
</feature>
<feature type="transmembrane region" description="Helical" evidence="9">
    <location>
        <begin position="1007"/>
        <end position="1029"/>
    </location>
</feature>
<proteinExistence type="inferred from homology"/>
<dbReference type="Gene3D" id="3.30.2090.10">
    <property type="entry name" value="Multidrug efflux transporter AcrB TolC docking domain, DN and DC subdomains"/>
    <property type="match status" value="2"/>
</dbReference>
<keyword evidence="3 9" id="KW-0813">Transport</keyword>
<comment type="caution">
    <text evidence="9">Lacks conserved residue(s) required for the propagation of feature annotation.</text>
</comment>
<feature type="transmembrane region" description="Helical" evidence="9">
    <location>
        <begin position="965"/>
        <end position="987"/>
    </location>
</feature>
<comment type="caution">
    <text evidence="10">The sequence shown here is derived from an EMBL/GenBank/DDBJ whole genome shotgun (WGS) entry which is preliminary data.</text>
</comment>
<evidence type="ECO:0000256" key="7">
    <source>
        <dbReference type="ARBA" id="ARBA00022989"/>
    </source>
</evidence>
<keyword evidence="7 9" id="KW-1133">Transmembrane helix</keyword>
<dbReference type="Gene3D" id="1.20.1640.10">
    <property type="entry name" value="Multidrug efflux transporter AcrB transmembrane domain"/>
    <property type="match status" value="2"/>
</dbReference>
<dbReference type="InterPro" id="IPR004764">
    <property type="entry name" value="MdtF-like"/>
</dbReference>
<dbReference type="Gene3D" id="3.30.70.1430">
    <property type="entry name" value="Multidrug efflux transporter AcrB pore domain"/>
    <property type="match status" value="2"/>
</dbReference>
<dbReference type="FunFam" id="1.20.1640.10:FF:000001">
    <property type="entry name" value="Efflux pump membrane transporter"/>
    <property type="match status" value="1"/>
</dbReference>
<dbReference type="GO" id="GO:0005886">
    <property type="term" value="C:plasma membrane"/>
    <property type="evidence" value="ECO:0007669"/>
    <property type="project" value="UniProtKB-SubCell"/>
</dbReference>
<dbReference type="Gene3D" id="3.30.70.1440">
    <property type="entry name" value="Multidrug efflux transporter AcrB pore domain"/>
    <property type="match status" value="1"/>
</dbReference>
<keyword evidence="11" id="KW-1185">Reference proteome</keyword>
<feature type="transmembrane region" description="Helical" evidence="9">
    <location>
        <begin position="920"/>
        <end position="944"/>
    </location>
</feature>
<dbReference type="SUPFAM" id="SSF82693">
    <property type="entry name" value="Multidrug efflux transporter AcrB pore domain, PN1, PN2, PC1 and PC2 subdomains"/>
    <property type="match status" value="4"/>
</dbReference>
<evidence type="ECO:0000256" key="1">
    <source>
        <dbReference type="ARBA" id="ARBA00004429"/>
    </source>
</evidence>
<feature type="transmembrane region" description="Helical" evidence="9">
    <location>
        <begin position="340"/>
        <end position="359"/>
    </location>
</feature>
<evidence type="ECO:0000256" key="3">
    <source>
        <dbReference type="ARBA" id="ARBA00022448"/>
    </source>
</evidence>
<dbReference type="InterPro" id="IPR027463">
    <property type="entry name" value="AcrB_DN_DC_subdom"/>
</dbReference>
<dbReference type="Gene3D" id="3.30.70.1320">
    <property type="entry name" value="Multidrug efflux transporter AcrB pore domain like"/>
    <property type="match status" value="1"/>
</dbReference>
<keyword evidence="6 9" id="KW-0812">Transmembrane</keyword>
<dbReference type="OrthoDB" id="9757904at2"/>
<feature type="transmembrane region" description="Helical" evidence="9">
    <location>
        <begin position="537"/>
        <end position="555"/>
    </location>
</feature>
<dbReference type="NCBIfam" id="TIGR00915">
    <property type="entry name" value="2A0602"/>
    <property type="match status" value="1"/>
</dbReference>
<keyword evidence="5 9" id="KW-0997">Cell inner membrane</keyword>
<protein>
    <recommendedName>
        <fullName evidence="9">Efflux pump membrane transporter</fullName>
    </recommendedName>
</protein>
<name>A0A3M2RKB6_9GAMM</name>
<dbReference type="Pfam" id="PF00873">
    <property type="entry name" value="ACR_tran"/>
    <property type="match status" value="1"/>
</dbReference>
<dbReference type="Proteomes" id="UP000265903">
    <property type="component" value="Unassembled WGS sequence"/>
</dbReference>
<comment type="similarity">
    <text evidence="2 9">Belongs to the resistance-nodulation-cell division (RND) (TC 2.A.6) family.</text>
</comment>
<accession>A0A3M2RKB6</accession>
<dbReference type="PRINTS" id="PR00702">
    <property type="entry name" value="ACRIFLAVINRP"/>
</dbReference>
<dbReference type="GO" id="GO:0042910">
    <property type="term" value="F:xenobiotic transmembrane transporter activity"/>
    <property type="evidence" value="ECO:0007669"/>
    <property type="project" value="TreeGrafter"/>
</dbReference>
<keyword evidence="8 9" id="KW-0472">Membrane</keyword>
<dbReference type="PANTHER" id="PTHR32063:SF13">
    <property type="entry name" value="MULTIDRUG EFFLUX PUMP SUBUNIT ACRB-RELATED"/>
    <property type="match status" value="1"/>
</dbReference>
<evidence type="ECO:0000313" key="10">
    <source>
        <dbReference type="EMBL" id="RMJ05773.1"/>
    </source>
</evidence>
<organism evidence="10 11">
    <name type="scientific">Marinobacter litoralis</name>
    <dbReference type="NCBI Taxonomy" id="187981"/>
    <lineage>
        <taxon>Bacteria</taxon>
        <taxon>Pseudomonadati</taxon>
        <taxon>Pseudomonadota</taxon>
        <taxon>Gammaproteobacteria</taxon>
        <taxon>Pseudomonadales</taxon>
        <taxon>Marinobacteraceae</taxon>
        <taxon>Marinobacter</taxon>
    </lineage>
</organism>
<dbReference type="SUPFAM" id="SSF82866">
    <property type="entry name" value="Multidrug efflux transporter AcrB transmembrane domain"/>
    <property type="match status" value="2"/>
</dbReference>
<dbReference type="SUPFAM" id="SSF82714">
    <property type="entry name" value="Multidrug efflux transporter AcrB TolC docking domain, DN and DC subdomains"/>
    <property type="match status" value="2"/>
</dbReference>